<dbReference type="RefSeq" id="WP_119339794.1">
    <property type="nucleotide sequence ID" value="NZ_BJXL01000015.1"/>
</dbReference>
<dbReference type="Proteomes" id="UP000321197">
    <property type="component" value="Unassembled WGS sequence"/>
</dbReference>
<evidence type="ECO:0008006" key="4">
    <source>
        <dbReference type="Google" id="ProtNLM"/>
    </source>
</evidence>
<dbReference type="InterPro" id="IPR016181">
    <property type="entry name" value="Acyl_CoA_acyltransferase"/>
</dbReference>
<proteinExistence type="predicted"/>
<name>A0A511QYX9_9DEIN</name>
<comment type="caution">
    <text evidence="2">The sequence shown here is derived from an EMBL/GenBank/DDBJ whole genome shotgun (WGS) entry which is preliminary data.</text>
</comment>
<feature type="region of interest" description="Disordered" evidence="1">
    <location>
        <begin position="1"/>
        <end position="35"/>
    </location>
</feature>
<accession>A0A511QYX9</accession>
<reference evidence="2 3" key="1">
    <citation type="submission" date="2019-07" db="EMBL/GenBank/DDBJ databases">
        <title>Whole genome shotgun sequence of Meiothermus hypogaeus NBRC 106114.</title>
        <authorList>
            <person name="Hosoyama A."/>
            <person name="Uohara A."/>
            <person name="Ohji S."/>
            <person name="Ichikawa N."/>
        </authorList>
    </citation>
    <scope>NUCLEOTIDE SEQUENCE [LARGE SCALE GENOMIC DNA]</scope>
    <source>
        <strain evidence="2 3">NBRC 106114</strain>
    </source>
</reference>
<dbReference type="AlphaFoldDB" id="A0A511QYX9"/>
<organism evidence="2 3">
    <name type="scientific">Meiothermus hypogaeus NBRC 106114</name>
    <dbReference type="NCBI Taxonomy" id="1227553"/>
    <lineage>
        <taxon>Bacteria</taxon>
        <taxon>Thermotogati</taxon>
        <taxon>Deinococcota</taxon>
        <taxon>Deinococci</taxon>
        <taxon>Thermales</taxon>
        <taxon>Thermaceae</taxon>
        <taxon>Meiothermus</taxon>
    </lineage>
</organism>
<evidence type="ECO:0000313" key="2">
    <source>
        <dbReference type="EMBL" id="GEM82600.1"/>
    </source>
</evidence>
<sequence>MSVRRFGGAPTWSTARPRTVPLSPRPDRSTGCSDFQTQPHLRGRGLYKAALRYLAGLALSSPPTGGIYIDTYAANLASRRGILSVGFQPCGVARTYIAGVPKLRWWKWGYWQAGRPHPGLPPRDFTRI</sequence>
<evidence type="ECO:0000313" key="3">
    <source>
        <dbReference type="Proteomes" id="UP000321197"/>
    </source>
</evidence>
<gene>
    <name evidence="2" type="ORF">MHY01S_07660</name>
</gene>
<protein>
    <recommendedName>
        <fullName evidence="4">N-acetyltransferase domain-containing protein</fullName>
    </recommendedName>
</protein>
<dbReference type="SUPFAM" id="SSF55729">
    <property type="entry name" value="Acyl-CoA N-acyltransferases (Nat)"/>
    <property type="match status" value="1"/>
</dbReference>
<evidence type="ECO:0000256" key="1">
    <source>
        <dbReference type="SAM" id="MobiDB-lite"/>
    </source>
</evidence>
<dbReference type="EMBL" id="BJXL01000015">
    <property type="protein sequence ID" value="GEM82600.1"/>
    <property type="molecule type" value="Genomic_DNA"/>
</dbReference>
<dbReference type="Gene3D" id="3.40.630.30">
    <property type="match status" value="1"/>
</dbReference>
<dbReference type="OrthoDB" id="9814648at2"/>